<sequence length="531" mass="57141">MDFDLLIIGMGPVGAVAANLAGSWGLNTLAVDKMLDIYDKPRAFGLDQEVMRIFGNLGIAEQIADAVLPYRTSEYQTTGGRVIKRIAPAGAPYPLGWASNYVFSQPAVEGALRGNLNTLPGVSVELGTEVISVTPEGAGSSVLLRRHDGAESRVTARYVLACDGGTSPLRTRLGLEMEDLAFDEPWMVVDVLVKPEALGRLPETNVQFCETARPSSYIVGPGLHRRWEFTINHDETPDSIQQPEAIRKLISRWLQPHEYEIWRASAYRFHALVLKTWCQDNQFFLGDAAHMTPPFMAQGMCQGIRDASNLVWKLAMVCRGQASEALLDTYQQERLPHVRSTTLVTKGLGQVICERDPAKAAERDARMLEEMAAADGPTIRQSLIPGLASGLLAPDDAAGVRGKLFPQPRVVNSAGLSGLLDEFTGATFRLVAAPGVPLEALQQAAARHPGLPLVLARLADETASGPHDYREQDGVLAGWFRQHGCQVALVRPDHYVFGGAASAAGGAALLDNLARLLAAPSADAAEASLAA</sequence>
<name>A0A6L6PE74_9BURK</name>
<organism evidence="3 4">
    <name type="scientific">Duganella radicis</name>
    <dbReference type="NCBI Taxonomy" id="551988"/>
    <lineage>
        <taxon>Bacteria</taxon>
        <taxon>Pseudomonadati</taxon>
        <taxon>Pseudomonadota</taxon>
        <taxon>Betaproteobacteria</taxon>
        <taxon>Burkholderiales</taxon>
        <taxon>Oxalobacteraceae</taxon>
        <taxon>Telluria group</taxon>
        <taxon>Duganella</taxon>
    </lineage>
</organism>
<dbReference type="AlphaFoldDB" id="A0A6L6PE74"/>
<evidence type="ECO:0000313" key="3">
    <source>
        <dbReference type="EMBL" id="MTV37019.1"/>
    </source>
</evidence>
<dbReference type="InterPro" id="IPR036188">
    <property type="entry name" value="FAD/NAD-bd_sf"/>
</dbReference>
<dbReference type="Gene3D" id="3.50.50.60">
    <property type="entry name" value="FAD/NAD(P)-binding domain"/>
    <property type="match status" value="1"/>
</dbReference>
<dbReference type="EMBL" id="WNKY01000003">
    <property type="protein sequence ID" value="MTV37019.1"/>
    <property type="molecule type" value="Genomic_DNA"/>
</dbReference>
<dbReference type="PANTHER" id="PTHR43476">
    <property type="entry name" value="3-(3-HYDROXY-PHENYL)PROPIONATE/3-HYDROXYCINNAMIC ACID HYDROXYLASE"/>
    <property type="match status" value="1"/>
</dbReference>
<dbReference type="GO" id="GO:0019622">
    <property type="term" value="P:3-(3-hydroxy)phenylpropionate catabolic process"/>
    <property type="evidence" value="ECO:0007669"/>
    <property type="project" value="TreeGrafter"/>
</dbReference>
<dbReference type="GO" id="GO:0008688">
    <property type="term" value="F:3-(3-hydroxyphenyl)propionate hydroxylase activity"/>
    <property type="evidence" value="ECO:0007669"/>
    <property type="project" value="TreeGrafter"/>
</dbReference>
<evidence type="ECO:0000256" key="1">
    <source>
        <dbReference type="ARBA" id="ARBA00023002"/>
    </source>
</evidence>
<evidence type="ECO:0000313" key="4">
    <source>
        <dbReference type="Proteomes" id="UP000475582"/>
    </source>
</evidence>
<dbReference type="GO" id="GO:0071949">
    <property type="term" value="F:FAD binding"/>
    <property type="evidence" value="ECO:0007669"/>
    <property type="project" value="InterPro"/>
</dbReference>
<dbReference type="InterPro" id="IPR002938">
    <property type="entry name" value="FAD-bd"/>
</dbReference>
<dbReference type="PRINTS" id="PR00420">
    <property type="entry name" value="RNGMNOXGNASE"/>
</dbReference>
<dbReference type="RefSeq" id="WP_155462362.1">
    <property type="nucleotide sequence ID" value="NZ_WNKY01000003.1"/>
</dbReference>
<dbReference type="Pfam" id="PF01494">
    <property type="entry name" value="FAD_binding_3"/>
    <property type="match status" value="1"/>
</dbReference>
<keyword evidence="1" id="KW-0560">Oxidoreductase</keyword>
<dbReference type="PANTHER" id="PTHR43476:SF3">
    <property type="entry name" value="FAD-BINDING MONOOXYGENASE"/>
    <property type="match status" value="1"/>
</dbReference>
<feature type="domain" description="FAD-binding" evidence="2">
    <location>
        <begin position="4"/>
        <end position="341"/>
    </location>
</feature>
<accession>A0A6L6PE74</accession>
<evidence type="ECO:0000259" key="2">
    <source>
        <dbReference type="Pfam" id="PF01494"/>
    </source>
</evidence>
<dbReference type="Proteomes" id="UP000475582">
    <property type="component" value="Unassembled WGS sequence"/>
</dbReference>
<reference evidence="3 4" key="1">
    <citation type="submission" date="2019-11" db="EMBL/GenBank/DDBJ databases">
        <title>Type strains purchased from KCTC, JCM and DSMZ.</title>
        <authorList>
            <person name="Lu H."/>
        </authorList>
    </citation>
    <scope>NUCLEOTIDE SEQUENCE [LARGE SCALE GENOMIC DNA]</scope>
    <source>
        <strain evidence="3 4">KCTC 22382</strain>
    </source>
</reference>
<protein>
    <submittedName>
        <fullName evidence="3">Bifunctional 3-(3-hydroxy-phenyl)propionate/3-hydroxycinnamic acid hydroxylase</fullName>
    </submittedName>
</protein>
<proteinExistence type="predicted"/>
<dbReference type="NCBIfam" id="NF004829">
    <property type="entry name" value="PRK06183.1-3"/>
    <property type="match status" value="1"/>
</dbReference>
<keyword evidence="4" id="KW-1185">Reference proteome</keyword>
<gene>
    <name evidence="3" type="ORF">GM676_05415</name>
</gene>
<dbReference type="Gene3D" id="3.30.9.10">
    <property type="entry name" value="D-Amino Acid Oxidase, subunit A, domain 2"/>
    <property type="match status" value="1"/>
</dbReference>
<dbReference type="SUPFAM" id="SSF51905">
    <property type="entry name" value="FAD/NAD(P)-binding domain"/>
    <property type="match status" value="1"/>
</dbReference>
<dbReference type="InterPro" id="IPR050631">
    <property type="entry name" value="PheA/TfdB_FAD_monoxygenase"/>
</dbReference>
<comment type="caution">
    <text evidence="3">The sequence shown here is derived from an EMBL/GenBank/DDBJ whole genome shotgun (WGS) entry which is preliminary data.</text>
</comment>
<dbReference type="OrthoDB" id="3443359at2"/>